<dbReference type="Proteomes" id="UP000321026">
    <property type="component" value="Unassembled WGS sequence"/>
</dbReference>
<name>A0A5C7JCW5_9BACT</name>
<proteinExistence type="predicted"/>
<comment type="caution">
    <text evidence="1">The sequence shown here is derived from an EMBL/GenBank/DDBJ whole genome shotgun (WGS) entry which is preliminary data.</text>
</comment>
<dbReference type="AlphaFoldDB" id="A0A5C7JCW5"/>
<dbReference type="EMBL" id="SSDS01000018">
    <property type="protein sequence ID" value="TXG78366.1"/>
    <property type="molecule type" value="Genomic_DNA"/>
</dbReference>
<reference evidence="1 2" key="1">
    <citation type="submission" date="2018-09" db="EMBL/GenBank/DDBJ databases">
        <title>Metagenome Assembled Genomes from an Advanced Water Purification Facility.</title>
        <authorList>
            <person name="Stamps B.W."/>
            <person name="Spear J.R."/>
        </authorList>
    </citation>
    <scope>NUCLEOTIDE SEQUENCE [LARGE SCALE GENOMIC DNA]</scope>
    <source>
        <strain evidence="1">Bin_63_2</strain>
    </source>
</reference>
<sequence length="374" mass="39615">MAFDAHKNFAYSTLSNSPGTGGTSLIVQSGEGALFPTPPFNATVWPAGEQPSITNAEIVRVDSISTDTFTVTRNTPTETVTGINRNMTAGDQIAATITAKTLTDIEANYGNSWAPFLMQTGTGVQSLASSNQTNNSRTGSMLFFPMTLQAPVKFNQLIIGDQLSYVTSNQGATMQATYISKFGIFSRANATLYSLISSNSFSIGITDQSVSLSMNFPTTTHTSGYGYGSLGGTGLTATAQRASFLDGTRAIGLQFGGEMSLSGARYWVGLLHYKYSTSGLSTHGLSNVGVVGQIINPWNMPGIVSGPPQIGRAPQEFANLAFTDTAWYGRHIIGFLTNTARNDYAGTAIPPRIWMAELAAATNSILPNITLVST</sequence>
<accession>A0A5C7JCW5</accession>
<protein>
    <submittedName>
        <fullName evidence="1">Uncharacterized protein</fullName>
    </submittedName>
</protein>
<evidence type="ECO:0000313" key="2">
    <source>
        <dbReference type="Proteomes" id="UP000321026"/>
    </source>
</evidence>
<gene>
    <name evidence="1" type="ORF">E6Q11_01245</name>
</gene>
<organism evidence="1 2">
    <name type="scientific">Candidatus Dojkabacteria bacterium</name>
    <dbReference type="NCBI Taxonomy" id="2099670"/>
    <lineage>
        <taxon>Bacteria</taxon>
        <taxon>Candidatus Dojkabacteria</taxon>
    </lineage>
</organism>
<evidence type="ECO:0000313" key="1">
    <source>
        <dbReference type="EMBL" id="TXG78366.1"/>
    </source>
</evidence>